<keyword evidence="2" id="KW-1185">Reference proteome</keyword>
<proteinExistence type="predicted"/>
<dbReference type="EnsemblMetazoa" id="GAUT034892-RA">
    <property type="protein sequence ID" value="GAUT034892-PA"/>
    <property type="gene ID" value="GAUT034892"/>
</dbReference>
<organism evidence="1 2">
    <name type="scientific">Glossina austeni</name>
    <name type="common">Savannah tsetse fly</name>
    <dbReference type="NCBI Taxonomy" id="7395"/>
    <lineage>
        <taxon>Eukaryota</taxon>
        <taxon>Metazoa</taxon>
        <taxon>Ecdysozoa</taxon>
        <taxon>Arthropoda</taxon>
        <taxon>Hexapoda</taxon>
        <taxon>Insecta</taxon>
        <taxon>Pterygota</taxon>
        <taxon>Neoptera</taxon>
        <taxon>Endopterygota</taxon>
        <taxon>Diptera</taxon>
        <taxon>Brachycera</taxon>
        <taxon>Muscomorpha</taxon>
        <taxon>Hippoboscoidea</taxon>
        <taxon>Glossinidae</taxon>
        <taxon>Glossina</taxon>
    </lineage>
</organism>
<protein>
    <submittedName>
        <fullName evidence="1">Uncharacterized protein</fullName>
    </submittedName>
</protein>
<reference evidence="1" key="1">
    <citation type="submission" date="2020-05" db="UniProtKB">
        <authorList>
            <consortium name="EnsemblMetazoa"/>
        </authorList>
    </citation>
    <scope>IDENTIFICATION</scope>
    <source>
        <strain evidence="1">TTRI</strain>
    </source>
</reference>
<accession>A0A1A9VEL4</accession>
<dbReference type="VEuPathDB" id="VectorBase:GAUT034892"/>
<dbReference type="Proteomes" id="UP000078200">
    <property type="component" value="Unassembled WGS sequence"/>
</dbReference>
<sequence>MNCRRSQLRPLAAVTAIQLLVFYYLRGYFHHFRFVQVYPIPFRTVWNDDGCSSVRDGASRGDDGSSSGGGGGGGGGGIGASCSVRRCDDCGIAIAIAINIAIGVGVDVGVGVGVGIGVDVDIDLKCFIKQRHRIAQQGSTRRVECYSSGSNFFVFRLYSPSIRQLKCSFNGHTKLEKNAHMDIERIKTLDSILKAEQKYEPTFFIELLESFVKHYEKCFELTRGIKNSSSIK</sequence>
<name>A0A1A9VEL4_GLOAU</name>
<dbReference type="AlphaFoldDB" id="A0A1A9VEL4"/>
<evidence type="ECO:0000313" key="2">
    <source>
        <dbReference type="Proteomes" id="UP000078200"/>
    </source>
</evidence>
<evidence type="ECO:0000313" key="1">
    <source>
        <dbReference type="EnsemblMetazoa" id="GAUT034892-PA"/>
    </source>
</evidence>